<dbReference type="GeneID" id="9418858"/>
<dbReference type="Proteomes" id="UP000011645">
    <property type="component" value="Unassembled WGS sequence"/>
</dbReference>
<evidence type="ECO:0000313" key="3">
    <source>
        <dbReference type="EMBL" id="ELY40161.1"/>
    </source>
</evidence>
<name>D8J9N3_HALJB</name>
<accession>D8J9N3</accession>
<evidence type="ECO:0000256" key="1">
    <source>
        <dbReference type="SAM" id="MobiDB-lite"/>
    </source>
</evidence>
<organism evidence="2 4">
    <name type="scientific">Halalkalicoccus jeotgali (strain DSM 18796 / CECT 7217 / JCM 14584 / KCTC 4019 / B3)</name>
    <dbReference type="NCBI Taxonomy" id="795797"/>
    <lineage>
        <taxon>Archaea</taxon>
        <taxon>Methanobacteriati</taxon>
        <taxon>Methanobacteriota</taxon>
        <taxon>Stenosarchaea group</taxon>
        <taxon>Halobacteria</taxon>
        <taxon>Halobacteriales</taxon>
        <taxon>Halococcaceae</taxon>
        <taxon>Halalkalicoccus</taxon>
    </lineage>
</organism>
<protein>
    <submittedName>
        <fullName evidence="2">Uncharacterized protein</fullName>
    </submittedName>
</protein>
<evidence type="ECO:0000313" key="4">
    <source>
        <dbReference type="Proteomes" id="UP000000390"/>
    </source>
</evidence>
<reference evidence="2 4" key="1">
    <citation type="journal article" date="2010" name="J. Bacteriol.">
        <title>Complete genome sequence of Halalkalicoccus jeotgali B3(T), an extremely halophilic archaeon.</title>
        <authorList>
            <person name="Roh S.W."/>
            <person name="Nam Y.D."/>
            <person name="Nam S.H."/>
            <person name="Choi S.H."/>
            <person name="Park H.S."/>
            <person name="Bae J.W."/>
        </authorList>
    </citation>
    <scope>NUCLEOTIDE SEQUENCE [LARGE SCALE GENOMIC DNA]</scope>
    <source>
        <strain evidence="2">B3</strain>
        <strain evidence="4">DSM 18796 / CECT 7217 / JCM 14584 / KCTC 4019 / B3</strain>
    </source>
</reference>
<evidence type="ECO:0000313" key="2">
    <source>
        <dbReference type="EMBL" id="ADJ14445.1"/>
    </source>
</evidence>
<proteinExistence type="predicted"/>
<dbReference type="PATRIC" id="fig|795797.18.peg.1057"/>
<keyword evidence="5" id="KW-1185">Reference proteome</keyword>
<dbReference type="STRING" id="795797.HacjB3_05270"/>
<feature type="region of interest" description="Disordered" evidence="1">
    <location>
        <begin position="74"/>
        <end position="94"/>
    </location>
</feature>
<dbReference type="RefSeq" id="WP_008414580.1">
    <property type="nucleotide sequence ID" value="NC_014297.1"/>
</dbReference>
<dbReference type="AlphaFoldDB" id="D8J9N3"/>
<feature type="compositionally biased region" description="Basic and acidic residues" evidence="1">
    <location>
        <begin position="84"/>
        <end position="94"/>
    </location>
</feature>
<reference evidence="3 5" key="2">
    <citation type="journal article" date="2014" name="PLoS Genet.">
        <title>Phylogenetically driven sequencing of extremely halophilic archaea reveals strategies for static and dynamic osmo-response.</title>
        <authorList>
            <person name="Becker E.A."/>
            <person name="Seitzer P.M."/>
            <person name="Tritt A."/>
            <person name="Larsen D."/>
            <person name="Krusor M."/>
            <person name="Yao A.I."/>
            <person name="Wu D."/>
            <person name="Madern D."/>
            <person name="Eisen J.A."/>
            <person name="Darling A.E."/>
            <person name="Facciotti M.T."/>
        </authorList>
    </citation>
    <scope>NUCLEOTIDE SEQUENCE [LARGE SCALE GENOMIC DNA]</scope>
    <source>
        <strain evidence="3">B3</strain>
        <strain evidence="5">DSM 18796 / CECT 7217 / JCM 14584 / KCTC 4019 / B3</strain>
    </source>
</reference>
<evidence type="ECO:0000313" key="5">
    <source>
        <dbReference type="Proteomes" id="UP000011645"/>
    </source>
</evidence>
<gene>
    <name evidence="2" type="ordered locus">HacjB3_05270</name>
    <name evidence="3" type="ORF">C497_03655</name>
</gene>
<dbReference type="HOGENOM" id="CLU_2379304_0_0_2"/>
<sequence length="94" mass="10335">MSSNTAVGPDRSDLGTLADKLAEREDVLGVRIHNEPERNWRDAWLEMAIETEKEVIPSAVHRLIAEAGCGITEAHPPQLGQTHRAVEIKEDPSA</sequence>
<dbReference type="EMBL" id="CP002062">
    <property type="protein sequence ID" value="ADJ14445.1"/>
    <property type="molecule type" value="Genomic_DNA"/>
</dbReference>
<dbReference type="EMBL" id="AOHV01000010">
    <property type="protein sequence ID" value="ELY40161.1"/>
    <property type="molecule type" value="Genomic_DNA"/>
</dbReference>
<dbReference type="Proteomes" id="UP000000390">
    <property type="component" value="Chromosome"/>
</dbReference>
<dbReference type="KEGG" id="hje:HacjB3_05270"/>